<dbReference type="CDD" id="cd12797">
    <property type="entry name" value="M23_peptidase"/>
    <property type="match status" value="1"/>
</dbReference>
<dbReference type="InterPro" id="IPR050570">
    <property type="entry name" value="Cell_wall_metabolism_enzyme"/>
</dbReference>
<dbReference type="RefSeq" id="WP_188421008.1">
    <property type="nucleotide sequence ID" value="NZ_BMCK01000001.1"/>
</dbReference>
<feature type="domain" description="M23ase beta-sheet core" evidence="1">
    <location>
        <begin position="257"/>
        <end position="354"/>
    </location>
</feature>
<dbReference type="InterPro" id="IPR036691">
    <property type="entry name" value="Endo/exonu/phosph_ase_sf"/>
</dbReference>
<dbReference type="Gene3D" id="3.60.10.10">
    <property type="entry name" value="Endonuclease/exonuclease/phosphatase"/>
    <property type="match status" value="1"/>
</dbReference>
<dbReference type="Pfam" id="PF01551">
    <property type="entry name" value="Peptidase_M23"/>
    <property type="match status" value="1"/>
</dbReference>
<dbReference type="PANTHER" id="PTHR21666">
    <property type="entry name" value="PEPTIDASE-RELATED"/>
    <property type="match status" value="1"/>
</dbReference>
<gene>
    <name evidence="2" type="ORF">GCM10007231_09470</name>
</gene>
<dbReference type="SUPFAM" id="SSF56219">
    <property type="entry name" value="DNase I-like"/>
    <property type="match status" value="1"/>
</dbReference>
<dbReference type="InterPro" id="IPR011055">
    <property type="entry name" value="Dup_hybrid_motif"/>
</dbReference>
<evidence type="ECO:0000313" key="2">
    <source>
        <dbReference type="EMBL" id="GGD12582.1"/>
    </source>
</evidence>
<proteinExistence type="predicted"/>
<evidence type="ECO:0000259" key="1">
    <source>
        <dbReference type="Pfam" id="PF01551"/>
    </source>
</evidence>
<sequence length="606" mass="63690">MQRSTSLLIVAGVLGLAAFTALPLVMVMSVMGGSAETSGSCGKPGGGTVVVAAPEGYDLSARQLEVAGVVISTGRASGQQDRALLVALAVASQESRFQNYANDGRGGDLAPEQRGIAASLRLPHDAVGTDHGSLGVFQQQWPWWGTMRDLMDPASAAEKFYSALNEVEGWEGMSIGEAGQAVQRSAFPDAYDDDVALARKLLAAAGGTDTVAEVAYYGSTAECANTVFSGEVVMPLAGSGYVDAKNFGKSGSRWTKTHTGTDFSSACGTPVLASTGGTITVRTDQGWSGRWLVTLDAGESGVITWYAHMQSVSVASGDIVSPGQPIGAVGSEGNSTGCHLHFEVRPDGGDPINPSVWLAANVGKTVPVSDTTADASAVAMTAQVGASLSAKEAARLVGNLLRRKPDVLLLQEVEGRNLDVMVQRSRGRWGVWHPAGARGSSAIIWDRNQFAVTQRGNAFGLRDGNMERWMPWVVLQSQAGAIPVLNVHMPDRAPGELASPEIKSMTRRYVNLISEMNAAGLPPIVGGGWGHPLDHRGSWTPTSRLREVGMTTNWRHGDPCRGTSPELGRADGFAYNPGYLAAVDQGCLDRSPSGHRALWVAIRPTG</sequence>
<comment type="caution">
    <text evidence="2">The sequence shown here is derived from an EMBL/GenBank/DDBJ whole genome shotgun (WGS) entry which is preliminary data.</text>
</comment>
<dbReference type="PANTHER" id="PTHR21666:SF270">
    <property type="entry name" value="MUREIN HYDROLASE ACTIVATOR ENVC"/>
    <property type="match status" value="1"/>
</dbReference>
<dbReference type="EMBL" id="BMCK01000001">
    <property type="protein sequence ID" value="GGD12582.1"/>
    <property type="molecule type" value="Genomic_DNA"/>
</dbReference>
<reference evidence="3" key="1">
    <citation type="journal article" date="2019" name="Int. J. Syst. Evol. Microbiol.">
        <title>The Global Catalogue of Microorganisms (GCM) 10K type strain sequencing project: providing services to taxonomists for standard genome sequencing and annotation.</title>
        <authorList>
            <consortium name="The Broad Institute Genomics Platform"/>
            <consortium name="The Broad Institute Genome Sequencing Center for Infectious Disease"/>
            <person name="Wu L."/>
            <person name="Ma J."/>
        </authorList>
    </citation>
    <scope>NUCLEOTIDE SEQUENCE [LARGE SCALE GENOMIC DNA]</scope>
    <source>
        <strain evidence="3">CCM 7403</strain>
    </source>
</reference>
<accession>A0ABQ1Q429</accession>
<name>A0ABQ1Q429_9ACTN</name>
<evidence type="ECO:0000313" key="3">
    <source>
        <dbReference type="Proteomes" id="UP000630594"/>
    </source>
</evidence>
<organism evidence="2 3">
    <name type="scientific">Nocardioides daphniae</name>
    <dbReference type="NCBI Taxonomy" id="402297"/>
    <lineage>
        <taxon>Bacteria</taxon>
        <taxon>Bacillati</taxon>
        <taxon>Actinomycetota</taxon>
        <taxon>Actinomycetes</taxon>
        <taxon>Propionibacteriales</taxon>
        <taxon>Nocardioidaceae</taxon>
        <taxon>Nocardioides</taxon>
    </lineage>
</organism>
<dbReference type="SUPFAM" id="SSF51261">
    <property type="entry name" value="Duplicated hybrid motif"/>
    <property type="match status" value="1"/>
</dbReference>
<protein>
    <recommendedName>
        <fullName evidence="1">M23ase beta-sheet core domain-containing protein</fullName>
    </recommendedName>
</protein>
<dbReference type="Proteomes" id="UP000630594">
    <property type="component" value="Unassembled WGS sequence"/>
</dbReference>
<dbReference type="Gene3D" id="2.70.70.10">
    <property type="entry name" value="Glucose Permease (Domain IIA)"/>
    <property type="match status" value="1"/>
</dbReference>
<keyword evidence="3" id="KW-1185">Reference proteome</keyword>
<dbReference type="InterPro" id="IPR016047">
    <property type="entry name" value="M23ase_b-sheet_dom"/>
</dbReference>